<sequence>MMLNKAMIQNDGEQEEEYGGVVNLSNRNLKTIGHLPKGVSPYTLLLSNNAISKVENLQYFIHLQQLSLANNHIVDIKGVSAATGLKVLDLSNNSIVSIEGISWLTNLEWLNLSGNNIEKIENLDRNTNLYHLDLSDNSIAVISGLKSLRNLKVCDSIGIRMFTLFLIFLTYFHLTQTLLLHGNLISSLEVIKEEVACTVCTLSLADNDISDLNEMLHLSSLINLEQLSLLNNPCILTNGNWRLEVNYRPYLVYCCRNLRNLDGHLVNNDERQVHIIFLILARLLDQAFSHIGHPSSGEHYELVSILHHICSESQEDTQTAGAHIGEDVDSNTLLESESFFIPVPISDEDQTESDDPIMTEEEALRLFSLAATIIQAHVRGYLVRKKFDFCQYRQRKYAAACIQAAWKGYRARTRDIKIVNIRNELRVRRLISIINHLYGALDREHEEAVKSREQFKKAIEYLWLQSKLNEVQLRREQMKAAIKIQTWWRGCMARKLFPGKRMNQDQVAMLFAMCRQLQTQLNVVTSQINDLTKGKIQDNEPQHEAEKTDSEGQDQFYDTFDTSKESVETKFAEDPTLSPPVQHSDATSGPSPERSLVEERDEKGELKNCDENIPVSGELESGGKLLFTDDSVLSDLELNKEAPLAGRMDQDAFRLALTKCDQKDSGLNIANSSNSFEGETRLSSAAPGMEEKQLSLPETKHSENDTEEAPQGPLDLETERNNDVARGVGELFEERRSPSSLDQNEPLSEKVTSKPHVETGQVMENTAPRVLCSLVDSQESDSTEKDLNWGASEGKSLQASIPEIIVSSPIPTDDEDSDEGDTSNVQKEVHRNQNERKGTAENYSYTDLAWKFSSSFHVKNLDQKLSGGDAGSDKTRDDTSFKKERDMHEELHKNEVKSLRGAEGSLPLAKSNRGKPGDDEEDAIVTSSSVFHESVSSLGERATTLLSQLRSEIANMKTARLGGASSVITSGDDGATIVVESTVHANLDPENVNKSSGELATQESSTASEINDISKPEHAPAVTYRLPLFEDVDSTCTSLSLDDFLSDPVLENVVKDPVCDTVCELKETDD</sequence>
<keyword evidence="6" id="KW-1185">Reference proteome</keyword>
<feature type="compositionally biased region" description="Basic and acidic residues" evidence="3">
    <location>
        <begin position="747"/>
        <end position="757"/>
    </location>
</feature>
<feature type="region of interest" description="Disordered" evidence="3">
    <location>
        <begin position="989"/>
        <end position="1012"/>
    </location>
</feature>
<dbReference type="CDD" id="cd23767">
    <property type="entry name" value="IQCD"/>
    <property type="match status" value="1"/>
</dbReference>
<dbReference type="InterPro" id="IPR032675">
    <property type="entry name" value="LRR_dom_sf"/>
</dbReference>
<dbReference type="GO" id="GO:0005813">
    <property type="term" value="C:centrosome"/>
    <property type="evidence" value="ECO:0007669"/>
    <property type="project" value="TreeGrafter"/>
</dbReference>
<keyword evidence="2" id="KW-0677">Repeat</keyword>
<evidence type="ECO:0008006" key="7">
    <source>
        <dbReference type="Google" id="ProtNLM"/>
    </source>
</evidence>
<feature type="compositionally biased region" description="Basic and acidic residues" evidence="3">
    <location>
        <begin position="689"/>
        <end position="704"/>
    </location>
</feature>
<protein>
    <recommendedName>
        <fullName evidence="7">Centrosomal protein of 97 kDa</fullName>
    </recommendedName>
</protein>
<evidence type="ECO:0000256" key="2">
    <source>
        <dbReference type="ARBA" id="ARBA00022737"/>
    </source>
</evidence>
<keyword evidence="4" id="KW-1133">Transmembrane helix</keyword>
<dbReference type="PROSITE" id="PS51450">
    <property type="entry name" value="LRR"/>
    <property type="match status" value="4"/>
</dbReference>
<dbReference type="STRING" id="46731.A0A3M6UGU5"/>
<dbReference type="EMBL" id="RCHS01001558">
    <property type="protein sequence ID" value="RMX52873.1"/>
    <property type="molecule type" value="Genomic_DNA"/>
</dbReference>
<reference evidence="5 6" key="1">
    <citation type="journal article" date="2018" name="Sci. Rep.">
        <title>Comparative analysis of the Pocillopora damicornis genome highlights role of immune system in coral evolution.</title>
        <authorList>
            <person name="Cunning R."/>
            <person name="Bay R.A."/>
            <person name="Gillette P."/>
            <person name="Baker A.C."/>
            <person name="Traylor-Knowles N."/>
        </authorList>
    </citation>
    <scope>NUCLEOTIDE SEQUENCE [LARGE SCALE GENOMIC DNA]</scope>
    <source>
        <strain evidence="5">RSMAS</strain>
        <tissue evidence="5">Whole animal</tissue>
    </source>
</reference>
<gene>
    <name evidence="5" type="ORF">pdam_00016238</name>
</gene>
<name>A0A3M6UGU5_POCDA</name>
<dbReference type="Gene3D" id="3.80.10.10">
    <property type="entry name" value="Ribonuclease Inhibitor"/>
    <property type="match status" value="2"/>
</dbReference>
<evidence type="ECO:0000313" key="6">
    <source>
        <dbReference type="Proteomes" id="UP000275408"/>
    </source>
</evidence>
<dbReference type="PANTHER" id="PTHR45973">
    <property type="entry name" value="PROTEIN PHOSPHATASE 1 REGULATORY SUBUNIT SDS22-RELATED"/>
    <property type="match status" value="1"/>
</dbReference>
<dbReference type="SMART" id="SM00365">
    <property type="entry name" value="LRR_SD22"/>
    <property type="match status" value="4"/>
</dbReference>
<evidence type="ECO:0000256" key="3">
    <source>
        <dbReference type="SAM" id="MobiDB-lite"/>
    </source>
</evidence>
<dbReference type="InterPro" id="IPR001611">
    <property type="entry name" value="Leu-rich_rpt"/>
</dbReference>
<dbReference type="OrthoDB" id="5989345at2759"/>
<dbReference type="AlphaFoldDB" id="A0A3M6UGU5"/>
<accession>A0A3M6UGU5</accession>
<dbReference type="Pfam" id="PF00612">
    <property type="entry name" value="IQ"/>
    <property type="match status" value="3"/>
</dbReference>
<feature type="compositionally biased region" description="Polar residues" evidence="3">
    <location>
        <begin position="579"/>
        <end position="590"/>
    </location>
</feature>
<feature type="compositionally biased region" description="Basic and acidic residues" evidence="3">
    <location>
        <begin position="871"/>
        <end position="900"/>
    </location>
</feature>
<feature type="region of interest" description="Disordered" evidence="3">
    <location>
        <begin position="532"/>
        <end position="622"/>
    </location>
</feature>
<dbReference type="SUPFAM" id="SSF52058">
    <property type="entry name" value="L domain-like"/>
    <property type="match status" value="1"/>
</dbReference>
<keyword evidence="1" id="KW-0433">Leucine-rich repeat</keyword>
<feature type="region of interest" description="Disordered" evidence="3">
    <location>
        <begin position="863"/>
        <end position="923"/>
    </location>
</feature>
<evidence type="ECO:0000256" key="1">
    <source>
        <dbReference type="ARBA" id="ARBA00022614"/>
    </source>
</evidence>
<dbReference type="PROSITE" id="PS50096">
    <property type="entry name" value="IQ"/>
    <property type="match status" value="3"/>
</dbReference>
<dbReference type="InterPro" id="IPR000048">
    <property type="entry name" value="IQ_motif_EF-hand-BS"/>
</dbReference>
<dbReference type="PANTHER" id="PTHR45973:SF2">
    <property type="entry name" value="CENTROSOMAL PROTEIN OF 97 KDA"/>
    <property type="match status" value="1"/>
</dbReference>
<feature type="region of interest" description="Disordered" evidence="3">
    <location>
        <begin position="665"/>
        <end position="842"/>
    </location>
</feature>
<feature type="compositionally biased region" description="Acidic residues" evidence="3">
    <location>
        <begin position="812"/>
        <end position="821"/>
    </location>
</feature>
<proteinExistence type="predicted"/>
<feature type="transmembrane region" description="Helical" evidence="4">
    <location>
        <begin position="157"/>
        <end position="174"/>
    </location>
</feature>
<evidence type="ECO:0000313" key="5">
    <source>
        <dbReference type="EMBL" id="RMX52873.1"/>
    </source>
</evidence>
<evidence type="ECO:0000256" key="4">
    <source>
        <dbReference type="SAM" id="Phobius"/>
    </source>
</evidence>
<feature type="compositionally biased region" description="Basic and acidic residues" evidence="3">
    <location>
        <begin position="827"/>
        <end position="839"/>
    </location>
</feature>
<keyword evidence="4" id="KW-0472">Membrane</keyword>
<organism evidence="5 6">
    <name type="scientific">Pocillopora damicornis</name>
    <name type="common">Cauliflower coral</name>
    <name type="synonym">Millepora damicornis</name>
    <dbReference type="NCBI Taxonomy" id="46731"/>
    <lineage>
        <taxon>Eukaryota</taxon>
        <taxon>Metazoa</taxon>
        <taxon>Cnidaria</taxon>
        <taxon>Anthozoa</taxon>
        <taxon>Hexacorallia</taxon>
        <taxon>Scleractinia</taxon>
        <taxon>Astrocoeniina</taxon>
        <taxon>Pocilloporidae</taxon>
        <taxon>Pocillopora</taxon>
    </lineage>
</organism>
<keyword evidence="4" id="KW-0812">Transmembrane</keyword>
<dbReference type="SMART" id="SM00015">
    <property type="entry name" value="IQ"/>
    <property type="match status" value="3"/>
</dbReference>
<feature type="compositionally biased region" description="Basic and acidic residues" evidence="3">
    <location>
        <begin position="532"/>
        <end position="550"/>
    </location>
</feature>
<dbReference type="Gene3D" id="1.20.5.190">
    <property type="match status" value="1"/>
</dbReference>
<feature type="compositionally biased region" description="Polar residues" evidence="3">
    <location>
        <begin position="668"/>
        <end position="683"/>
    </location>
</feature>
<feature type="compositionally biased region" description="Basic and acidic residues" evidence="3">
    <location>
        <begin position="595"/>
        <end position="610"/>
    </location>
</feature>
<dbReference type="InterPro" id="IPR050576">
    <property type="entry name" value="Cilia_flagella_integrity"/>
</dbReference>
<dbReference type="Proteomes" id="UP000275408">
    <property type="component" value="Unassembled WGS sequence"/>
</dbReference>
<comment type="caution">
    <text evidence="5">The sequence shown here is derived from an EMBL/GenBank/DDBJ whole genome shotgun (WGS) entry which is preliminary data.</text>
</comment>
<feature type="compositionally biased region" description="Basic and acidic residues" evidence="3">
    <location>
        <begin position="561"/>
        <end position="573"/>
    </location>
</feature>
<dbReference type="Pfam" id="PF13855">
    <property type="entry name" value="LRR_8"/>
    <property type="match status" value="1"/>
</dbReference>
<dbReference type="CDD" id="cd23766">
    <property type="entry name" value="IQCG"/>
    <property type="match status" value="1"/>
</dbReference>
<dbReference type="GO" id="GO:1902018">
    <property type="term" value="P:negative regulation of cilium assembly"/>
    <property type="evidence" value="ECO:0007669"/>
    <property type="project" value="TreeGrafter"/>
</dbReference>
<feature type="compositionally biased region" description="Polar residues" evidence="3">
    <location>
        <begin position="992"/>
        <end position="1011"/>
    </location>
</feature>
<feature type="compositionally biased region" description="Low complexity" evidence="3">
    <location>
        <begin position="800"/>
        <end position="811"/>
    </location>
</feature>